<accession>A0A955L9L0</accession>
<dbReference type="EMBL" id="JAGQLF010000008">
    <property type="protein sequence ID" value="MCA9386599.1"/>
    <property type="molecule type" value="Genomic_DNA"/>
</dbReference>
<evidence type="ECO:0000313" key="3">
    <source>
        <dbReference type="Proteomes" id="UP000714915"/>
    </source>
</evidence>
<name>A0A955L9L0_9BACT</name>
<dbReference type="AlphaFoldDB" id="A0A955L9L0"/>
<feature type="transmembrane region" description="Helical" evidence="1">
    <location>
        <begin position="15"/>
        <end position="36"/>
    </location>
</feature>
<keyword evidence="1" id="KW-1133">Transmembrane helix</keyword>
<protein>
    <submittedName>
        <fullName evidence="2">Uncharacterized protein</fullName>
    </submittedName>
</protein>
<sequence length="180" mass="19787">MEKHLSNILDITESVLGLFIFFSIAAVSAYGVVLLNPTAKEISGPRVAGLSTTSEQTLNYTLKYDYSGHLVDRDSYNGFDTISINIGSLNEGTLSVNLLDIENKTPTDSKFQIEASIQGHTGGDVKLFLKANKGYLYSLDKLATVDIKSYQTNTYELVYIADTNINFSFQVDLKIAPVNL</sequence>
<keyword evidence="1" id="KW-0472">Membrane</keyword>
<evidence type="ECO:0000256" key="1">
    <source>
        <dbReference type="SAM" id="Phobius"/>
    </source>
</evidence>
<dbReference type="Proteomes" id="UP000714915">
    <property type="component" value="Unassembled WGS sequence"/>
</dbReference>
<keyword evidence="1" id="KW-0812">Transmembrane</keyword>
<comment type="caution">
    <text evidence="2">The sequence shown here is derived from an EMBL/GenBank/DDBJ whole genome shotgun (WGS) entry which is preliminary data.</text>
</comment>
<reference evidence="2" key="2">
    <citation type="journal article" date="2021" name="Microbiome">
        <title>Successional dynamics and alternative stable states in a saline activated sludge microbial community over 9 years.</title>
        <authorList>
            <person name="Wang Y."/>
            <person name="Ye J."/>
            <person name="Ju F."/>
            <person name="Liu L."/>
            <person name="Boyd J.A."/>
            <person name="Deng Y."/>
            <person name="Parks D.H."/>
            <person name="Jiang X."/>
            <person name="Yin X."/>
            <person name="Woodcroft B.J."/>
            <person name="Tyson G.W."/>
            <person name="Hugenholtz P."/>
            <person name="Polz M.F."/>
            <person name="Zhang T."/>
        </authorList>
    </citation>
    <scope>NUCLEOTIDE SEQUENCE</scope>
    <source>
        <strain evidence="2">HKST-UBA09</strain>
    </source>
</reference>
<evidence type="ECO:0000313" key="2">
    <source>
        <dbReference type="EMBL" id="MCA9386599.1"/>
    </source>
</evidence>
<reference evidence="2" key="1">
    <citation type="submission" date="2020-04" db="EMBL/GenBank/DDBJ databases">
        <authorList>
            <person name="Zhang T."/>
        </authorList>
    </citation>
    <scope>NUCLEOTIDE SEQUENCE</scope>
    <source>
        <strain evidence="2">HKST-UBA09</strain>
    </source>
</reference>
<gene>
    <name evidence="2" type="ORF">KC669_01050</name>
</gene>
<proteinExistence type="predicted"/>
<organism evidence="2 3">
    <name type="scientific">Candidatus Dojkabacteria bacterium</name>
    <dbReference type="NCBI Taxonomy" id="2099670"/>
    <lineage>
        <taxon>Bacteria</taxon>
        <taxon>Candidatus Dojkabacteria</taxon>
    </lineage>
</organism>